<feature type="domain" description="Baseplate J-like central" evidence="1">
    <location>
        <begin position="137"/>
        <end position="208"/>
    </location>
</feature>
<dbReference type="AlphaFoldDB" id="A0A248LHU3"/>
<proteinExistence type="predicted"/>
<dbReference type="InterPro" id="IPR052726">
    <property type="entry name" value="Phage_Baseplate_Hub"/>
</dbReference>
<evidence type="ECO:0000259" key="2">
    <source>
        <dbReference type="Pfam" id="PF26079"/>
    </source>
</evidence>
<dbReference type="EMBL" id="CP022115">
    <property type="protein sequence ID" value="ASJ24317.1"/>
    <property type="molecule type" value="Genomic_DNA"/>
</dbReference>
<evidence type="ECO:0000313" key="4">
    <source>
        <dbReference type="Proteomes" id="UP000197424"/>
    </source>
</evidence>
<organism evidence="3 4">
    <name type="scientific">Laribacter hongkongensis</name>
    <dbReference type="NCBI Taxonomy" id="168471"/>
    <lineage>
        <taxon>Bacteria</taxon>
        <taxon>Pseudomonadati</taxon>
        <taxon>Pseudomonadota</taxon>
        <taxon>Betaproteobacteria</taxon>
        <taxon>Neisseriales</taxon>
        <taxon>Aquaspirillaceae</taxon>
        <taxon>Laribacter</taxon>
    </lineage>
</organism>
<gene>
    <name evidence="3" type="ORF">LHGZ1_1486</name>
</gene>
<dbReference type="Pfam" id="PF26079">
    <property type="entry name" value="Baseplate_J_C"/>
    <property type="match status" value="1"/>
</dbReference>
<protein>
    <submittedName>
        <fullName evidence="3">Baseplate assembly protein</fullName>
    </submittedName>
</protein>
<feature type="domain" description="Baseplate J-like C-terminal" evidence="2">
    <location>
        <begin position="231"/>
        <end position="292"/>
    </location>
</feature>
<reference evidence="4" key="1">
    <citation type="submission" date="2017-06" db="EMBL/GenBank/DDBJ databases">
        <title>Whole genome sequence of Laribacter hongkongensis LHGZ1.</title>
        <authorList>
            <person name="Chen D."/>
            <person name="Wu H."/>
            <person name="Chen J."/>
        </authorList>
    </citation>
    <scope>NUCLEOTIDE SEQUENCE [LARGE SCALE GENOMIC DNA]</scope>
    <source>
        <strain evidence="4">LHGZ1</strain>
    </source>
</reference>
<evidence type="ECO:0000259" key="1">
    <source>
        <dbReference type="Pfam" id="PF26078"/>
    </source>
</evidence>
<dbReference type="PIRSF" id="PIRSF020481">
    <property type="entry name" value="BAP"/>
    <property type="match status" value="1"/>
</dbReference>
<dbReference type="InterPro" id="IPR014507">
    <property type="entry name" value="Baseplate_assembly_J_pred"/>
</dbReference>
<dbReference type="InterPro" id="IPR058530">
    <property type="entry name" value="Baseplate_J-like_C"/>
</dbReference>
<dbReference type="PANTHER" id="PTHR35862">
    <property type="entry name" value="FELS-2 PROPHAGE PROTEIN"/>
    <property type="match status" value="1"/>
</dbReference>
<dbReference type="InterPro" id="IPR058531">
    <property type="entry name" value="Baseplate_J_M"/>
</dbReference>
<evidence type="ECO:0000313" key="3">
    <source>
        <dbReference type="EMBL" id="ASJ24317.1"/>
    </source>
</evidence>
<dbReference type="Pfam" id="PF26078">
    <property type="entry name" value="Baseplate_J_M"/>
    <property type="match status" value="1"/>
</dbReference>
<accession>A0A248LHU3</accession>
<dbReference type="PANTHER" id="PTHR35862:SF1">
    <property type="entry name" value="FELS-2 PROPHAGE PROTEIN"/>
    <property type="match status" value="1"/>
</dbReference>
<name>A0A248LHU3_9NEIS</name>
<dbReference type="OrthoDB" id="9793802at2"/>
<sequence>MPSVDLAQLPKPEVIEEIDFESLLATRKARLIAAMPAELQAQISAVLALESEPLTALLQESAYTEMILRQRINEAAAAVTLAFSRGRNLDVFAANLDTRRKVLVPADPQAFPPVEAVMEPDDEFRLRAQMAFEGLSVAGPALAYEVHASRADDRVADVRAISPQPCDVIVTVLSREGDGTASAALLNQVTMALSDEDTRPLGDRVTVQSVVNVDFRVEAVLHIPVGPEAVPILDAATASLQAYLAGRRKIGRSIYRSAIESALHVIGVEHVELIQPAADLTITTRQVGHCTGTTLRSERLHG</sequence>
<dbReference type="Proteomes" id="UP000197424">
    <property type="component" value="Chromosome"/>
</dbReference>
<dbReference type="RefSeq" id="WP_088860664.1">
    <property type="nucleotide sequence ID" value="NZ_CP022115.1"/>
</dbReference>